<proteinExistence type="predicted"/>
<accession>A0A4P9W7I2</accession>
<dbReference type="PANTHER" id="PTHR46586">
    <property type="entry name" value="ANKYRIN REPEAT-CONTAINING PROTEIN"/>
    <property type="match status" value="1"/>
</dbReference>
<evidence type="ECO:0000313" key="1">
    <source>
        <dbReference type="EMBL" id="RKO86730.1"/>
    </source>
</evidence>
<dbReference type="Proteomes" id="UP000269721">
    <property type="component" value="Unassembled WGS sequence"/>
</dbReference>
<sequence>MDVAAERSLDIAQFLHESRSEDCMTDAMDFAALAGKPDIVPYFHQHRAEGCTPDAMDGADDELAILTKILAGQSYSAEHRTIRDPSLATVLWVRLRKGVLAPITLGWNGGGRGVMCACAFMIWLFLETQSIFLFPNRPPALSPSPSRGSSDEFEPPIIHPGDDCAALVHFFERKCTIQRLTKSFLSNAGEADQIRIRSLQAAHTTGSEAVVHAQVNWSTIMQLAQRVDVVMADISPTSIGKQDCCARDAFRRIGGPDSPLPKSLRECRSTR</sequence>
<dbReference type="EMBL" id="KZ997958">
    <property type="protein sequence ID" value="RKO86730.1"/>
    <property type="molecule type" value="Genomic_DNA"/>
</dbReference>
<protein>
    <submittedName>
        <fullName evidence="1">Uncharacterized protein</fullName>
    </submittedName>
</protein>
<organism evidence="1 2">
    <name type="scientific">Blyttiomyces helicus</name>
    <dbReference type="NCBI Taxonomy" id="388810"/>
    <lineage>
        <taxon>Eukaryota</taxon>
        <taxon>Fungi</taxon>
        <taxon>Fungi incertae sedis</taxon>
        <taxon>Chytridiomycota</taxon>
        <taxon>Chytridiomycota incertae sedis</taxon>
        <taxon>Chytridiomycetes</taxon>
        <taxon>Chytridiomycetes incertae sedis</taxon>
        <taxon>Blyttiomyces</taxon>
    </lineage>
</organism>
<name>A0A4P9W7I2_9FUNG</name>
<dbReference type="PANTHER" id="PTHR46586:SF3">
    <property type="entry name" value="ANKYRIN REPEAT-CONTAINING PROTEIN"/>
    <property type="match status" value="1"/>
</dbReference>
<dbReference type="InterPro" id="IPR052050">
    <property type="entry name" value="SecEffector_AnkRepeat"/>
</dbReference>
<gene>
    <name evidence="1" type="ORF">BDK51DRAFT_37836</name>
</gene>
<reference evidence="2" key="1">
    <citation type="journal article" date="2018" name="Nat. Microbiol.">
        <title>Leveraging single-cell genomics to expand the fungal tree of life.</title>
        <authorList>
            <person name="Ahrendt S.R."/>
            <person name="Quandt C.A."/>
            <person name="Ciobanu D."/>
            <person name="Clum A."/>
            <person name="Salamov A."/>
            <person name="Andreopoulos B."/>
            <person name="Cheng J.F."/>
            <person name="Woyke T."/>
            <person name="Pelin A."/>
            <person name="Henrissat B."/>
            <person name="Reynolds N.K."/>
            <person name="Benny G.L."/>
            <person name="Smith M.E."/>
            <person name="James T.Y."/>
            <person name="Grigoriev I.V."/>
        </authorList>
    </citation>
    <scope>NUCLEOTIDE SEQUENCE [LARGE SCALE GENOMIC DNA]</scope>
</reference>
<keyword evidence="2" id="KW-1185">Reference proteome</keyword>
<evidence type="ECO:0000313" key="2">
    <source>
        <dbReference type="Proteomes" id="UP000269721"/>
    </source>
</evidence>
<dbReference type="AlphaFoldDB" id="A0A4P9W7I2"/>